<proteinExistence type="predicted"/>
<evidence type="ECO:0000256" key="1">
    <source>
        <dbReference type="SAM" id="MobiDB-lite"/>
    </source>
</evidence>
<dbReference type="Gene3D" id="2.60.120.620">
    <property type="entry name" value="q2cbj1_9rhob like domain"/>
    <property type="match status" value="1"/>
</dbReference>
<comment type="caution">
    <text evidence="2">The sequence shown here is derived from an EMBL/GenBank/DDBJ whole genome shotgun (WGS) entry which is preliminary data.</text>
</comment>
<evidence type="ECO:0000313" key="2">
    <source>
        <dbReference type="EMBL" id="SDF53876.1"/>
    </source>
</evidence>
<dbReference type="SUPFAM" id="SSF51197">
    <property type="entry name" value="Clavaminate synthase-like"/>
    <property type="match status" value="1"/>
</dbReference>
<evidence type="ECO:0000313" key="3">
    <source>
        <dbReference type="Proteomes" id="UP000198615"/>
    </source>
</evidence>
<reference evidence="2 3" key="1">
    <citation type="submission" date="2016-10" db="EMBL/GenBank/DDBJ databases">
        <authorList>
            <person name="Varghese N."/>
            <person name="Submissions S."/>
        </authorList>
    </citation>
    <scope>NUCLEOTIDE SEQUENCE [LARGE SCALE GENOMIC DNA]</scope>
    <source>
        <strain evidence="2 3">DSM 18839</strain>
    </source>
</reference>
<keyword evidence="3" id="KW-1185">Reference proteome</keyword>
<dbReference type="RefSeq" id="WP_215906064.1">
    <property type="nucleotide sequence ID" value="NZ_FNBW01000004.1"/>
</dbReference>
<dbReference type="InterPro" id="IPR008775">
    <property type="entry name" value="Phytyl_CoA_dOase-like"/>
</dbReference>
<gene>
    <name evidence="2" type="ORF">SAMN05660686_01590</name>
</gene>
<keyword evidence="2" id="KW-0560">Oxidoreductase</keyword>
<dbReference type="EMBL" id="FNBW01000004">
    <property type="protein sequence ID" value="SDF53876.1"/>
    <property type="molecule type" value="Genomic_DNA"/>
</dbReference>
<organism evidence="2 3">
    <name type="scientific">Thalassobaculum litoreum DSM 18839</name>
    <dbReference type="NCBI Taxonomy" id="1123362"/>
    <lineage>
        <taxon>Bacteria</taxon>
        <taxon>Pseudomonadati</taxon>
        <taxon>Pseudomonadota</taxon>
        <taxon>Alphaproteobacteria</taxon>
        <taxon>Rhodospirillales</taxon>
        <taxon>Thalassobaculaceae</taxon>
        <taxon>Thalassobaculum</taxon>
    </lineage>
</organism>
<name>A0A8G2EUS9_9PROT</name>
<dbReference type="GO" id="GO:0016706">
    <property type="term" value="F:2-oxoglutarate-dependent dioxygenase activity"/>
    <property type="evidence" value="ECO:0007669"/>
    <property type="project" value="UniProtKB-ARBA"/>
</dbReference>
<dbReference type="Pfam" id="PF05721">
    <property type="entry name" value="PhyH"/>
    <property type="match status" value="1"/>
</dbReference>
<accession>A0A8G2EUS9</accession>
<protein>
    <submittedName>
        <fullName evidence="2">Phytanoyl-CoA dioxygenase (PhyH)</fullName>
    </submittedName>
</protein>
<dbReference type="Proteomes" id="UP000198615">
    <property type="component" value="Unassembled WGS sequence"/>
</dbReference>
<sequence>MTVAITKSVDRRDLPRPTTDLDRARADIDRFGYCLLQDAVPEPLLGRVRARTQAQADAEKQLDHAFEDGGADQQWGAFRDAQGRIRADAFKARNGGVNQRVWMLANKGAVYHEVLEREPVLDLVGHVLGDAFQLSAFNANIARPGSVPMNLHTDQWWAPIPHRPDRRPLPIGSTNRTTFDRDPNLAPDDVPPMIAPAACAQVIVMLNDFTETNGGTRIVPGSHLWGRHPDPELDGDIETIAAEGPAGTAVITDGRIWHGTGANSGNTDRWGLLVTFCGPQFRPQENYTVGLSDAMYEAASDRVRALLGFGVWWAYGRTGDPTVEQIARRPALGELG</sequence>
<feature type="region of interest" description="Disordered" evidence="1">
    <location>
        <begin position="163"/>
        <end position="184"/>
    </location>
</feature>
<dbReference type="AlphaFoldDB" id="A0A8G2EUS9"/>
<keyword evidence="2" id="KW-0223">Dioxygenase</keyword>